<dbReference type="Proteomes" id="UP000033067">
    <property type="component" value="Chromosome"/>
</dbReference>
<keyword evidence="1" id="KW-1133">Transmembrane helix</keyword>
<feature type="transmembrane region" description="Helical" evidence="1">
    <location>
        <begin position="45"/>
        <end position="62"/>
    </location>
</feature>
<name>A0A0E3UND1_9GAMM</name>
<sequence length="63" mass="6877">MSVLFDLLGGLLALYLAYALARGEVVVKSGPGARRIERHRSPRDYWAAMAVYAVLAIALVVVF</sequence>
<dbReference type="RefSeq" id="WP_052631834.1">
    <property type="nucleotide sequence ID" value="NZ_CP011144.1"/>
</dbReference>
<dbReference type="KEGG" id="psuw:WQ53_08905"/>
<keyword evidence="3" id="KW-1185">Reference proteome</keyword>
<keyword evidence="1" id="KW-0812">Transmembrane</keyword>
<evidence type="ECO:0000256" key="1">
    <source>
        <dbReference type="SAM" id="Phobius"/>
    </source>
</evidence>
<evidence type="ECO:0000313" key="2">
    <source>
        <dbReference type="EMBL" id="AKC86855.1"/>
    </source>
</evidence>
<gene>
    <name evidence="2" type="ORF">WQ53_08905</name>
</gene>
<protein>
    <submittedName>
        <fullName evidence="2">Uncharacterized protein</fullName>
    </submittedName>
</protein>
<accession>A0A0E3UND1</accession>
<keyword evidence="1" id="KW-0472">Membrane</keyword>
<proteinExistence type="predicted"/>
<dbReference type="PATRIC" id="fig|314722.6.peg.1906"/>
<evidence type="ECO:0000313" key="3">
    <source>
        <dbReference type="Proteomes" id="UP000033067"/>
    </source>
</evidence>
<dbReference type="EMBL" id="CP011144">
    <property type="protein sequence ID" value="AKC86855.1"/>
    <property type="molecule type" value="Genomic_DNA"/>
</dbReference>
<dbReference type="AlphaFoldDB" id="A0A0E3UND1"/>
<organism evidence="2 3">
    <name type="scientific">Pseudoxanthomonas suwonensis</name>
    <dbReference type="NCBI Taxonomy" id="314722"/>
    <lineage>
        <taxon>Bacteria</taxon>
        <taxon>Pseudomonadati</taxon>
        <taxon>Pseudomonadota</taxon>
        <taxon>Gammaproteobacteria</taxon>
        <taxon>Lysobacterales</taxon>
        <taxon>Lysobacteraceae</taxon>
        <taxon>Pseudoxanthomonas</taxon>
    </lineage>
</organism>
<reference evidence="2 3" key="1">
    <citation type="journal article" date="2015" name="Genome Announc.">
        <title>Complete Genome Sequence of Pseudoxanthomonas suwonensis Strain J1, a Cellulose-Degrading Bacterium Isolated from Leaf- and Wood-Enriched Soil.</title>
        <authorList>
            <person name="Hou L."/>
            <person name="Jiang J."/>
            <person name="Xu Z."/>
            <person name="Zhou Y."/>
            <person name="Leung F.C."/>
        </authorList>
    </citation>
    <scope>NUCLEOTIDE SEQUENCE [LARGE SCALE GENOMIC DNA]</scope>
    <source>
        <strain evidence="2 3">J1</strain>
    </source>
</reference>